<feature type="compositionally biased region" description="Polar residues" evidence="11">
    <location>
        <begin position="125"/>
        <end position="137"/>
    </location>
</feature>
<dbReference type="Gene3D" id="1.10.565.10">
    <property type="entry name" value="Retinoid X Receptor"/>
    <property type="match status" value="1"/>
</dbReference>
<dbReference type="InterPro" id="IPR001723">
    <property type="entry name" value="Nuclear_hrmn_rcpt"/>
</dbReference>
<evidence type="ECO:0000256" key="9">
    <source>
        <dbReference type="ARBA" id="ARBA00023242"/>
    </source>
</evidence>
<dbReference type="SUPFAM" id="SSF48508">
    <property type="entry name" value="Nuclear receptor ligand-binding domain"/>
    <property type="match status" value="1"/>
</dbReference>
<keyword evidence="7 10" id="KW-0804">Transcription</keyword>
<dbReference type="InterPro" id="IPR001628">
    <property type="entry name" value="Znf_hrmn_rcpt"/>
</dbReference>
<evidence type="ECO:0000313" key="14">
    <source>
        <dbReference type="EMBL" id="VEN46287.1"/>
    </source>
</evidence>
<dbReference type="PRINTS" id="PR00047">
    <property type="entry name" value="STROIDFINGER"/>
</dbReference>
<evidence type="ECO:0000256" key="10">
    <source>
        <dbReference type="RuleBase" id="RU004334"/>
    </source>
</evidence>
<feature type="domain" description="Nuclear receptor" evidence="12">
    <location>
        <begin position="7"/>
        <end position="82"/>
    </location>
</feature>
<dbReference type="GO" id="GO:0030154">
    <property type="term" value="P:cell differentiation"/>
    <property type="evidence" value="ECO:0007669"/>
    <property type="project" value="TreeGrafter"/>
</dbReference>
<evidence type="ECO:0000259" key="13">
    <source>
        <dbReference type="PROSITE" id="PS51843"/>
    </source>
</evidence>
<dbReference type="FunFam" id="3.30.50.10:FF:000042">
    <property type="entry name" value="Nuclear hormone receptor HR96"/>
    <property type="match status" value="1"/>
</dbReference>
<sequence length="529" mass="60622">MKSKTDLKLCLVCGDKALGYNFNAITCESCKAFFRRNALVEKVYKCPFNNNCDITTVTRRFCQKCRLDKCFTIGMCKDLIMSEQDKVAKRQKIEENRVRKKNHREFKAGFKKVKREQMEPDSQESEISNHFYSSNDSSDTHISDQGYTPNNNELLNTIYSNSRDHISSEKAVSSSDDVSMLRNILNPAHLNQRDTHKDTSCLNNSLGNNNDISCNNNTVNVGNAGAVENSRFTIDSITKDVVKDVQRVQSLEPSPIESILCEAIKLEFEAFSSITQYNSTSRELNDAERAKLNELIVANKALLVPIDDELDSLRQTKVLQEKSQQKAEQSTSIVDLINLTALAIRRLIKMVKKINAFKNMCQEDQVALLKGGCTEIMLLRSAMNYDPQKRIWEIPHTQELNVNVDILKLAKGNIYQEHEKFIKTFDPKWISDENIILILSAVVLFTPDRPRVVHKDVVKLEQNSYYYLLRRYLESVYPGCEAKSTFLKLIQKITELHKVNEEVINVYLDVNPSHVEPLLIEIFDLKSKQ</sequence>
<dbReference type="GO" id="GO:0000978">
    <property type="term" value="F:RNA polymerase II cis-regulatory region sequence-specific DNA binding"/>
    <property type="evidence" value="ECO:0007669"/>
    <property type="project" value="TreeGrafter"/>
</dbReference>
<evidence type="ECO:0000256" key="7">
    <source>
        <dbReference type="ARBA" id="ARBA00023163"/>
    </source>
</evidence>
<keyword evidence="15" id="KW-1185">Reference proteome</keyword>
<dbReference type="InterPro" id="IPR000536">
    <property type="entry name" value="Nucl_hrmn_rcpt_lig-bd"/>
</dbReference>
<dbReference type="Proteomes" id="UP000410492">
    <property type="component" value="Unassembled WGS sequence"/>
</dbReference>
<comment type="subcellular location">
    <subcellularLocation>
        <location evidence="1 10">Nucleus</location>
    </subcellularLocation>
</comment>
<dbReference type="InterPro" id="IPR035500">
    <property type="entry name" value="NHR-like_dom_sf"/>
</dbReference>
<feature type="region of interest" description="Disordered" evidence="11">
    <location>
        <begin position="110"/>
        <end position="155"/>
    </location>
</feature>
<evidence type="ECO:0000256" key="6">
    <source>
        <dbReference type="ARBA" id="ARBA00023125"/>
    </source>
</evidence>
<name>A0A653CED6_CALMS</name>
<dbReference type="Pfam" id="PF00104">
    <property type="entry name" value="Hormone_recep"/>
    <property type="match status" value="1"/>
</dbReference>
<dbReference type="SMART" id="SM00430">
    <property type="entry name" value="HOLI"/>
    <property type="match status" value="1"/>
</dbReference>
<dbReference type="PANTHER" id="PTHR24082:SF283">
    <property type="entry name" value="NUCLEAR HORMONE RECEPTOR HR96"/>
    <property type="match status" value="1"/>
</dbReference>
<dbReference type="PROSITE" id="PS00031">
    <property type="entry name" value="NUCLEAR_REC_DBD_1"/>
    <property type="match status" value="1"/>
</dbReference>
<dbReference type="GO" id="GO:0045944">
    <property type="term" value="P:positive regulation of transcription by RNA polymerase II"/>
    <property type="evidence" value="ECO:0007669"/>
    <property type="project" value="TreeGrafter"/>
</dbReference>
<dbReference type="GO" id="GO:0004879">
    <property type="term" value="F:nuclear receptor activity"/>
    <property type="evidence" value="ECO:0007669"/>
    <property type="project" value="TreeGrafter"/>
</dbReference>
<keyword evidence="4 10" id="KW-0862">Zinc</keyword>
<dbReference type="Pfam" id="PF00105">
    <property type="entry name" value="zf-C4"/>
    <property type="match status" value="1"/>
</dbReference>
<organism evidence="14 15">
    <name type="scientific">Callosobruchus maculatus</name>
    <name type="common">Southern cowpea weevil</name>
    <name type="synonym">Pulse bruchid</name>
    <dbReference type="NCBI Taxonomy" id="64391"/>
    <lineage>
        <taxon>Eukaryota</taxon>
        <taxon>Metazoa</taxon>
        <taxon>Ecdysozoa</taxon>
        <taxon>Arthropoda</taxon>
        <taxon>Hexapoda</taxon>
        <taxon>Insecta</taxon>
        <taxon>Pterygota</taxon>
        <taxon>Neoptera</taxon>
        <taxon>Endopterygota</taxon>
        <taxon>Coleoptera</taxon>
        <taxon>Polyphaga</taxon>
        <taxon>Cucujiformia</taxon>
        <taxon>Chrysomeloidea</taxon>
        <taxon>Chrysomelidae</taxon>
        <taxon>Bruchinae</taxon>
        <taxon>Bruchini</taxon>
        <taxon>Callosobruchus</taxon>
    </lineage>
</organism>
<protein>
    <recommendedName>
        <fullName evidence="16">Nuclear hormone receptor HR96</fullName>
    </recommendedName>
</protein>
<dbReference type="SMART" id="SM00399">
    <property type="entry name" value="ZnF_C4"/>
    <property type="match status" value="1"/>
</dbReference>
<keyword evidence="5 10" id="KW-0805">Transcription regulation</keyword>
<gene>
    <name evidence="14" type="ORF">CALMAC_LOCUS8433</name>
</gene>
<keyword evidence="3 10" id="KW-0863">Zinc-finger</keyword>
<evidence type="ECO:0000256" key="11">
    <source>
        <dbReference type="SAM" id="MobiDB-lite"/>
    </source>
</evidence>
<dbReference type="CDD" id="cd06966">
    <property type="entry name" value="NR_DBD_CAR"/>
    <property type="match status" value="1"/>
</dbReference>
<dbReference type="PANTHER" id="PTHR24082">
    <property type="entry name" value="NUCLEAR HORMONE RECEPTOR"/>
    <property type="match status" value="1"/>
</dbReference>
<evidence type="ECO:0000256" key="1">
    <source>
        <dbReference type="ARBA" id="ARBA00004123"/>
    </source>
</evidence>
<keyword evidence="8 10" id="KW-0675">Receptor</keyword>
<dbReference type="GO" id="GO:0000122">
    <property type="term" value="P:negative regulation of transcription by RNA polymerase II"/>
    <property type="evidence" value="ECO:0007669"/>
    <property type="project" value="TreeGrafter"/>
</dbReference>
<dbReference type="PROSITE" id="PS51030">
    <property type="entry name" value="NUCLEAR_REC_DBD_2"/>
    <property type="match status" value="1"/>
</dbReference>
<dbReference type="GO" id="GO:0005634">
    <property type="term" value="C:nucleus"/>
    <property type="evidence" value="ECO:0007669"/>
    <property type="project" value="UniProtKB-SubCell"/>
</dbReference>
<dbReference type="SUPFAM" id="SSF57716">
    <property type="entry name" value="Glucocorticoid receptor-like (DNA-binding domain)"/>
    <property type="match status" value="1"/>
</dbReference>
<evidence type="ECO:0000259" key="12">
    <source>
        <dbReference type="PROSITE" id="PS51030"/>
    </source>
</evidence>
<dbReference type="GO" id="GO:0008270">
    <property type="term" value="F:zinc ion binding"/>
    <property type="evidence" value="ECO:0007669"/>
    <property type="project" value="UniProtKB-KW"/>
</dbReference>
<accession>A0A653CED6</accession>
<evidence type="ECO:0000256" key="2">
    <source>
        <dbReference type="ARBA" id="ARBA00022723"/>
    </source>
</evidence>
<dbReference type="CDD" id="cd06929">
    <property type="entry name" value="NR_LBD_F1"/>
    <property type="match status" value="1"/>
</dbReference>
<dbReference type="EMBL" id="CAACVG010007611">
    <property type="protein sequence ID" value="VEN46287.1"/>
    <property type="molecule type" value="Genomic_DNA"/>
</dbReference>
<evidence type="ECO:0000313" key="15">
    <source>
        <dbReference type="Proteomes" id="UP000410492"/>
    </source>
</evidence>
<keyword evidence="2 10" id="KW-0479">Metal-binding</keyword>
<dbReference type="InterPro" id="IPR050234">
    <property type="entry name" value="Nuclear_hormone_rcpt_NR1"/>
</dbReference>
<reference evidence="14 15" key="1">
    <citation type="submission" date="2019-01" db="EMBL/GenBank/DDBJ databases">
        <authorList>
            <person name="Sayadi A."/>
        </authorList>
    </citation>
    <scope>NUCLEOTIDE SEQUENCE [LARGE SCALE GENOMIC DNA]</scope>
</reference>
<evidence type="ECO:0000256" key="4">
    <source>
        <dbReference type="ARBA" id="ARBA00022833"/>
    </source>
</evidence>
<feature type="domain" description="NR LBD" evidence="13">
    <location>
        <begin position="252"/>
        <end position="529"/>
    </location>
</feature>
<dbReference type="FunFam" id="1.10.565.10:FF:000035">
    <property type="entry name" value="Nuclear hormone receptor HR96"/>
    <property type="match status" value="1"/>
</dbReference>
<feature type="compositionally biased region" description="Polar residues" evidence="11">
    <location>
        <begin position="143"/>
        <end position="155"/>
    </location>
</feature>
<dbReference type="Gene3D" id="3.30.50.10">
    <property type="entry name" value="Erythroid Transcription Factor GATA-1, subunit A"/>
    <property type="match status" value="1"/>
</dbReference>
<evidence type="ECO:0000256" key="3">
    <source>
        <dbReference type="ARBA" id="ARBA00022771"/>
    </source>
</evidence>
<keyword evidence="9 10" id="KW-0539">Nucleus</keyword>
<dbReference type="AlphaFoldDB" id="A0A653CED6"/>
<keyword evidence="6 10" id="KW-0238">DNA-binding</keyword>
<evidence type="ECO:0008006" key="16">
    <source>
        <dbReference type="Google" id="ProtNLM"/>
    </source>
</evidence>
<dbReference type="OrthoDB" id="6352325at2759"/>
<dbReference type="GO" id="GO:0006950">
    <property type="term" value="P:response to stress"/>
    <property type="evidence" value="ECO:0007669"/>
    <property type="project" value="UniProtKB-ARBA"/>
</dbReference>
<evidence type="ECO:0000256" key="8">
    <source>
        <dbReference type="ARBA" id="ARBA00023170"/>
    </source>
</evidence>
<dbReference type="InterPro" id="IPR013088">
    <property type="entry name" value="Znf_NHR/GATA"/>
</dbReference>
<dbReference type="PRINTS" id="PR00398">
    <property type="entry name" value="STRDHORMONER"/>
</dbReference>
<comment type="similarity">
    <text evidence="10">Belongs to the nuclear hormone receptor family.</text>
</comment>
<proteinExistence type="inferred from homology"/>
<dbReference type="PROSITE" id="PS51843">
    <property type="entry name" value="NR_LBD"/>
    <property type="match status" value="1"/>
</dbReference>
<evidence type="ECO:0000256" key="5">
    <source>
        <dbReference type="ARBA" id="ARBA00023015"/>
    </source>
</evidence>